<dbReference type="NCBIfam" id="NF006976">
    <property type="entry name" value="PRK09449.1"/>
    <property type="match status" value="1"/>
</dbReference>
<dbReference type="PANTHER" id="PTHR47478:SF1">
    <property type="entry name" value="PYRIMIDINE 5'-NUCLEOTIDASE YJJG"/>
    <property type="match status" value="1"/>
</dbReference>
<dbReference type="SUPFAM" id="SSF56784">
    <property type="entry name" value="HAD-like"/>
    <property type="match status" value="1"/>
</dbReference>
<dbReference type="PRINTS" id="PR00413">
    <property type="entry name" value="HADHALOGNASE"/>
</dbReference>
<dbReference type="Gene3D" id="3.40.50.1000">
    <property type="entry name" value="HAD superfamily/HAD-like"/>
    <property type="match status" value="1"/>
</dbReference>
<dbReference type="NCBIfam" id="TIGR01549">
    <property type="entry name" value="HAD-SF-IA-v1"/>
    <property type="match status" value="1"/>
</dbReference>
<name>A0A4S4NXS9_9BACT</name>
<accession>A0A4S4NXS9</accession>
<evidence type="ECO:0000313" key="2">
    <source>
        <dbReference type="Proteomes" id="UP000308528"/>
    </source>
</evidence>
<sequence length="286" mass="32263">MSLTTVLLGPHVANDLLMARYSSLKQAKGAAAGAGNSRKAIRSGTSPTSLTLPRQKPHRMMYDWLLFDADNTIWDFDAAEAHALERTLLERDLEWSQEVLSTYRLINRAAWDDFEKGRLPKEQLRDIRFKRLLEHYRHDHPAEELSLSYRNYLAASHHLLEGALDVLQRVQGRYRLGLITNGLKEVQRPRLQNTGIAPFFDFIAISDEIGVAKPDAAFFAHAQACMGHPGKDRVLVIGDNPNADIRGALDFGYDACWLRLPGTANHPKLGATYQIRRISELPDVLK</sequence>
<dbReference type="EMBL" id="SRSF01000001">
    <property type="protein sequence ID" value="THH41070.1"/>
    <property type="molecule type" value="Genomic_DNA"/>
</dbReference>
<dbReference type="Gene3D" id="1.10.150.240">
    <property type="entry name" value="Putative phosphatase, domain 2"/>
    <property type="match status" value="1"/>
</dbReference>
<comment type="caution">
    <text evidence="1">The sequence shown here is derived from an EMBL/GenBank/DDBJ whole genome shotgun (WGS) entry which is preliminary data.</text>
</comment>
<dbReference type="Proteomes" id="UP000308528">
    <property type="component" value="Unassembled WGS sequence"/>
</dbReference>
<gene>
    <name evidence="1" type="ORF">E4021_00305</name>
</gene>
<dbReference type="InterPro" id="IPR023198">
    <property type="entry name" value="PGP-like_dom2"/>
</dbReference>
<keyword evidence="2" id="KW-1185">Reference proteome</keyword>
<dbReference type="Pfam" id="PF00702">
    <property type="entry name" value="Hydrolase"/>
    <property type="match status" value="1"/>
</dbReference>
<protein>
    <submittedName>
        <fullName evidence="1">Noncanonical pyrimidine nucleotidase, YjjG family</fullName>
    </submittedName>
</protein>
<dbReference type="InterPro" id="IPR006439">
    <property type="entry name" value="HAD-SF_hydro_IA"/>
</dbReference>
<dbReference type="OrthoDB" id="9802350at2"/>
<dbReference type="NCBIfam" id="TIGR02254">
    <property type="entry name" value="YjjG_YfnB"/>
    <property type="match status" value="1"/>
</dbReference>
<evidence type="ECO:0000313" key="1">
    <source>
        <dbReference type="EMBL" id="THH41070.1"/>
    </source>
</evidence>
<organism evidence="1 2">
    <name type="scientific">Neolewinella litorea</name>
    <dbReference type="NCBI Taxonomy" id="2562452"/>
    <lineage>
        <taxon>Bacteria</taxon>
        <taxon>Pseudomonadati</taxon>
        <taxon>Bacteroidota</taxon>
        <taxon>Saprospiria</taxon>
        <taxon>Saprospirales</taxon>
        <taxon>Lewinellaceae</taxon>
        <taxon>Neolewinella</taxon>
    </lineage>
</organism>
<dbReference type="InterPro" id="IPR023214">
    <property type="entry name" value="HAD_sf"/>
</dbReference>
<proteinExistence type="predicted"/>
<dbReference type="SFLD" id="SFLDS00003">
    <property type="entry name" value="Haloacid_Dehalogenase"/>
    <property type="match status" value="1"/>
</dbReference>
<dbReference type="AlphaFoldDB" id="A0A4S4NXS9"/>
<dbReference type="InterPro" id="IPR011951">
    <property type="entry name" value="HAD-SF_hydro_IA_YjjG/PynA"/>
</dbReference>
<dbReference type="GO" id="GO:0008253">
    <property type="term" value="F:5'-nucleotidase activity"/>
    <property type="evidence" value="ECO:0007669"/>
    <property type="project" value="InterPro"/>
</dbReference>
<dbReference type="InterPro" id="IPR052550">
    <property type="entry name" value="Pyrimidine_5'-ntase_YjjG"/>
</dbReference>
<dbReference type="PANTHER" id="PTHR47478">
    <property type="match status" value="1"/>
</dbReference>
<reference evidence="1 2" key="1">
    <citation type="submission" date="2019-04" db="EMBL/GenBank/DDBJ databases">
        <title>Lewinella litorea sp. nov., isolated from a marine sand.</title>
        <authorList>
            <person name="Yoon J.-H."/>
        </authorList>
    </citation>
    <scope>NUCLEOTIDE SEQUENCE [LARGE SCALE GENOMIC DNA]</scope>
    <source>
        <strain evidence="1 2">HSMS-39</strain>
    </source>
</reference>
<dbReference type="InterPro" id="IPR036412">
    <property type="entry name" value="HAD-like_sf"/>
</dbReference>
<dbReference type="SFLD" id="SFLDG01129">
    <property type="entry name" value="C1.5:_HAD__Beta-PGM__Phosphata"/>
    <property type="match status" value="1"/>
</dbReference>